<evidence type="ECO:0000313" key="5">
    <source>
        <dbReference type="EMBL" id="KAH7018046.1"/>
    </source>
</evidence>
<feature type="signal peptide" evidence="3">
    <location>
        <begin position="1"/>
        <end position="18"/>
    </location>
</feature>
<dbReference type="PANTHER" id="PTHR11474:SF126">
    <property type="entry name" value="TYROSINASE-LIKE PROTEIN TYR-1-RELATED"/>
    <property type="match status" value="1"/>
</dbReference>
<dbReference type="Gene3D" id="1.10.1280.10">
    <property type="entry name" value="Di-copper center containing domain from catechol oxidase"/>
    <property type="match status" value="1"/>
</dbReference>
<organism evidence="5 6">
    <name type="scientific">Microdochium trichocladiopsis</name>
    <dbReference type="NCBI Taxonomy" id="1682393"/>
    <lineage>
        <taxon>Eukaryota</taxon>
        <taxon>Fungi</taxon>
        <taxon>Dikarya</taxon>
        <taxon>Ascomycota</taxon>
        <taxon>Pezizomycotina</taxon>
        <taxon>Sordariomycetes</taxon>
        <taxon>Xylariomycetidae</taxon>
        <taxon>Xylariales</taxon>
        <taxon>Microdochiaceae</taxon>
        <taxon>Microdochium</taxon>
    </lineage>
</organism>
<sequence length="361" mass="39285">MHFLQLLSLALPLSLAVAVPYGAAPGGCKPSSPACCSNPLIRKEWRTLTTQQKQSYISAVKCLQSKPAKLSNLYSASKSRFDDFQASHVDLTPNIHWNAPFLPWHRYFISLYEQELRTTCGYTGAQPYWKLALDAGSEAAILKSPVLDPVTGFGGNGPYIPDAEAAAFPNLPFVVPGRSGGGCVPNGPFAKRNVSLALGDTLGYDPHCLRRDISPYIVTQAGNASVVNWALAAPNFYEFNIRLQGGLQPDQMTLHASVHIGIGGNSGDIANVNSSPGDPLFFLHHANLDRIWEQWQASAPGRRTDFFGPDKEWAYPFNFFGDIPYSNITADFDVGFGGLSGSKKVRDLLNPLTGPLCYKYA</sequence>
<dbReference type="InterPro" id="IPR002227">
    <property type="entry name" value="Tyrosinase_Cu-bd"/>
</dbReference>
<dbReference type="EMBL" id="JAGTJQ010000011">
    <property type="protein sequence ID" value="KAH7018046.1"/>
    <property type="molecule type" value="Genomic_DNA"/>
</dbReference>
<dbReference type="GO" id="GO:0016491">
    <property type="term" value="F:oxidoreductase activity"/>
    <property type="evidence" value="ECO:0007669"/>
    <property type="project" value="InterPro"/>
</dbReference>
<dbReference type="AlphaFoldDB" id="A0A9P9BK36"/>
<evidence type="ECO:0000259" key="4">
    <source>
        <dbReference type="PROSITE" id="PS00498"/>
    </source>
</evidence>
<dbReference type="InterPro" id="IPR008922">
    <property type="entry name" value="Di-copper_centre_dom_sf"/>
</dbReference>
<keyword evidence="1" id="KW-0479">Metal-binding</keyword>
<evidence type="ECO:0000313" key="6">
    <source>
        <dbReference type="Proteomes" id="UP000756346"/>
    </source>
</evidence>
<keyword evidence="2" id="KW-0186">Copper</keyword>
<dbReference type="OrthoDB" id="6132182at2759"/>
<comment type="caution">
    <text evidence="5">The sequence shown here is derived from an EMBL/GenBank/DDBJ whole genome shotgun (WGS) entry which is preliminary data.</text>
</comment>
<accession>A0A9P9BK36</accession>
<dbReference type="Pfam" id="PF00264">
    <property type="entry name" value="Tyrosinase"/>
    <property type="match status" value="1"/>
</dbReference>
<dbReference type="GeneID" id="70192310"/>
<evidence type="ECO:0000256" key="2">
    <source>
        <dbReference type="ARBA" id="ARBA00023008"/>
    </source>
</evidence>
<keyword evidence="6" id="KW-1185">Reference proteome</keyword>
<feature type="domain" description="Tyrosinase copper-binding" evidence="4">
    <location>
        <begin position="278"/>
        <end position="289"/>
    </location>
</feature>
<feature type="chain" id="PRO_5040514626" description="Tyrosinase copper-binding domain-containing protein" evidence="3">
    <location>
        <begin position="19"/>
        <end position="361"/>
    </location>
</feature>
<keyword evidence="3" id="KW-0732">Signal</keyword>
<dbReference type="PANTHER" id="PTHR11474">
    <property type="entry name" value="TYROSINASE FAMILY MEMBER"/>
    <property type="match status" value="1"/>
</dbReference>
<protein>
    <recommendedName>
        <fullName evidence="4">Tyrosinase copper-binding domain-containing protein</fullName>
    </recommendedName>
</protein>
<evidence type="ECO:0000256" key="1">
    <source>
        <dbReference type="ARBA" id="ARBA00022723"/>
    </source>
</evidence>
<dbReference type="RefSeq" id="XP_046006313.1">
    <property type="nucleotide sequence ID" value="XM_046162764.1"/>
</dbReference>
<gene>
    <name evidence="5" type="ORF">B0I36DRAFT_435445</name>
</gene>
<proteinExistence type="predicted"/>
<name>A0A9P9BK36_9PEZI</name>
<dbReference type="PROSITE" id="PS00498">
    <property type="entry name" value="TYROSINASE_2"/>
    <property type="match status" value="1"/>
</dbReference>
<reference evidence="5" key="1">
    <citation type="journal article" date="2021" name="Nat. Commun.">
        <title>Genetic determinants of endophytism in the Arabidopsis root mycobiome.</title>
        <authorList>
            <person name="Mesny F."/>
            <person name="Miyauchi S."/>
            <person name="Thiergart T."/>
            <person name="Pickel B."/>
            <person name="Atanasova L."/>
            <person name="Karlsson M."/>
            <person name="Huettel B."/>
            <person name="Barry K.W."/>
            <person name="Haridas S."/>
            <person name="Chen C."/>
            <person name="Bauer D."/>
            <person name="Andreopoulos W."/>
            <person name="Pangilinan J."/>
            <person name="LaButti K."/>
            <person name="Riley R."/>
            <person name="Lipzen A."/>
            <person name="Clum A."/>
            <person name="Drula E."/>
            <person name="Henrissat B."/>
            <person name="Kohler A."/>
            <person name="Grigoriev I.V."/>
            <person name="Martin F.M."/>
            <person name="Hacquard S."/>
        </authorList>
    </citation>
    <scope>NUCLEOTIDE SEQUENCE</scope>
    <source>
        <strain evidence="5">MPI-CAGE-CH-0230</strain>
    </source>
</reference>
<dbReference type="SUPFAM" id="SSF48056">
    <property type="entry name" value="Di-copper centre-containing domain"/>
    <property type="match status" value="1"/>
</dbReference>
<dbReference type="PRINTS" id="PR00092">
    <property type="entry name" value="TYROSINASE"/>
</dbReference>
<evidence type="ECO:0000256" key="3">
    <source>
        <dbReference type="SAM" id="SignalP"/>
    </source>
</evidence>
<dbReference type="Proteomes" id="UP000756346">
    <property type="component" value="Unassembled WGS sequence"/>
</dbReference>
<dbReference type="InterPro" id="IPR050316">
    <property type="entry name" value="Tyrosinase/Hemocyanin"/>
</dbReference>
<dbReference type="GO" id="GO:0046872">
    <property type="term" value="F:metal ion binding"/>
    <property type="evidence" value="ECO:0007669"/>
    <property type="project" value="UniProtKB-KW"/>
</dbReference>